<proteinExistence type="predicted"/>
<comment type="caution">
    <text evidence="1">The sequence shown here is derived from an EMBL/GenBank/DDBJ whole genome shotgun (WGS) entry which is preliminary data.</text>
</comment>
<protein>
    <submittedName>
        <fullName evidence="1">Neuraminidase</fullName>
    </submittedName>
</protein>
<dbReference type="Gene3D" id="2.120.10.10">
    <property type="match status" value="1"/>
</dbReference>
<reference evidence="1 2" key="1">
    <citation type="submission" date="2019-01" db="EMBL/GenBank/DDBJ databases">
        <title>Lacunisphaera sp. strain TWA-58.</title>
        <authorList>
            <person name="Chen W.-M."/>
        </authorList>
    </citation>
    <scope>NUCLEOTIDE SEQUENCE [LARGE SCALE GENOMIC DNA]</scope>
    <source>
        <strain evidence="1 2">TWA-58</strain>
    </source>
</reference>
<dbReference type="CDD" id="cd15482">
    <property type="entry name" value="Sialidase_non-viral"/>
    <property type="match status" value="1"/>
</dbReference>
<organism evidence="1 2">
    <name type="scientific">Oleiharenicola lentus</name>
    <dbReference type="NCBI Taxonomy" id="2508720"/>
    <lineage>
        <taxon>Bacteria</taxon>
        <taxon>Pseudomonadati</taxon>
        <taxon>Verrucomicrobiota</taxon>
        <taxon>Opitutia</taxon>
        <taxon>Opitutales</taxon>
        <taxon>Opitutaceae</taxon>
        <taxon>Oleiharenicola</taxon>
    </lineage>
</organism>
<dbReference type="Proteomes" id="UP000290218">
    <property type="component" value="Unassembled WGS sequence"/>
</dbReference>
<dbReference type="OrthoDB" id="223410at2"/>
<dbReference type="AlphaFoldDB" id="A0A4Q1C732"/>
<gene>
    <name evidence="1" type="ORF">ESB00_01280</name>
</gene>
<dbReference type="Pfam" id="PF15892">
    <property type="entry name" value="BNR_4"/>
    <property type="match status" value="1"/>
</dbReference>
<evidence type="ECO:0000313" key="2">
    <source>
        <dbReference type="Proteomes" id="UP000290218"/>
    </source>
</evidence>
<evidence type="ECO:0000313" key="1">
    <source>
        <dbReference type="EMBL" id="RXK54562.1"/>
    </source>
</evidence>
<keyword evidence="2" id="KW-1185">Reference proteome</keyword>
<dbReference type="SUPFAM" id="SSF50939">
    <property type="entry name" value="Sialidases"/>
    <property type="match status" value="1"/>
</dbReference>
<dbReference type="EMBL" id="SDHX01000001">
    <property type="protein sequence ID" value="RXK54562.1"/>
    <property type="molecule type" value="Genomic_DNA"/>
</dbReference>
<accession>A0A4Q1C732</accession>
<dbReference type="InterPro" id="IPR036278">
    <property type="entry name" value="Sialidase_sf"/>
</dbReference>
<sequence>MTEARVFSHPWNLSDLRMPLRLLPFIFLAIVALGSPALAADLAPAGGARLLKIADDAFAGSSVNVLANSQHTLLTHGDTQFAAFYAADSTLVLAKRVHGNDTWTTQRTAFKGRTADAHNSIALGVDGDGFLHVAWDHHNNPLNYARGTAPGSLELGPREAMTGAHENRVTYPAFLPLPGGDLLFFHRDGGSGRGNLVLSRYDLRARRWSQLHASLINGEGARSAYPAYTVDARGTLHLAWVWRATPDVATNQDIAYARSLDGGVTWSAADGRPLTVPFTAANADYALRVGPNRSLMNPPSLAADSLGRPLLANYWTPEGSDVPQFHVVRHDGFKWRVTPVTARTTPFTLAGGGTKNPPISRAVLAVRAAEDEGREVVLVYRDDEKEGRIIAATCEDLRKTGWRFTALTAGSVGAWEPSYDPVAWARNRELHLLVQAVTQRDGNDREAAAVAPTPVSVLLWQPPAP</sequence>
<name>A0A4Q1C732_9BACT</name>